<dbReference type="Gene3D" id="3.50.50.60">
    <property type="entry name" value="FAD/NAD(P)-binding domain"/>
    <property type="match status" value="2"/>
</dbReference>
<dbReference type="NCBIfam" id="NF041891">
    <property type="entry name" value="hdrA_Methbact"/>
    <property type="match status" value="1"/>
</dbReference>
<dbReference type="PATRIC" id="fig|294671.3.peg.915"/>
<keyword evidence="4" id="KW-0813">Transport</keyword>
<reference evidence="20" key="3">
    <citation type="submission" date="2016-10" db="EMBL/GenBank/DDBJ databases">
        <authorList>
            <person name="Varghese N."/>
        </authorList>
    </citation>
    <scope>NUCLEOTIDE SEQUENCE [LARGE SCALE GENOMIC DNA]</scope>
    <source>
        <strain evidence="20">DSM 16632</strain>
    </source>
</reference>
<dbReference type="PANTHER" id="PTHR43498:SF1">
    <property type="entry name" value="COB--COM HETERODISULFIDE REDUCTASE IRON-SULFUR SUBUNIT A"/>
    <property type="match status" value="1"/>
</dbReference>
<dbReference type="Pfam" id="PF13450">
    <property type="entry name" value="NAD_binding_8"/>
    <property type="match status" value="1"/>
</dbReference>
<dbReference type="InterPro" id="IPR017900">
    <property type="entry name" value="4Fe4S_Fe_S_CS"/>
</dbReference>
<evidence type="ECO:0000256" key="7">
    <source>
        <dbReference type="ARBA" id="ARBA00022714"/>
    </source>
</evidence>
<dbReference type="GO" id="GO:0051539">
    <property type="term" value="F:4 iron, 4 sulfur cluster binding"/>
    <property type="evidence" value="ECO:0007669"/>
    <property type="project" value="UniProtKB-UniRule"/>
</dbReference>
<evidence type="ECO:0000256" key="10">
    <source>
        <dbReference type="ARBA" id="ARBA00022982"/>
    </source>
</evidence>
<organism evidence="17 19">
    <name type="scientific">Methanobrevibacter olleyae</name>
    <dbReference type="NCBI Taxonomy" id="294671"/>
    <lineage>
        <taxon>Archaea</taxon>
        <taxon>Methanobacteriati</taxon>
        <taxon>Methanobacteriota</taxon>
        <taxon>Methanomada group</taxon>
        <taxon>Methanobacteria</taxon>
        <taxon>Methanobacteriales</taxon>
        <taxon>Methanobacteriaceae</taxon>
        <taxon>Methanobrevibacter</taxon>
    </lineage>
</organism>
<dbReference type="RefSeq" id="WP_082762115.1">
    <property type="nucleotide sequence ID" value="NZ_CP014265.1"/>
</dbReference>
<dbReference type="EC" id="1.8.-.-" evidence="15"/>
<protein>
    <recommendedName>
        <fullName evidence="15">CoB--CoM heterodisulfide reductase iron-sulfur subunit A</fullName>
        <ecNumber evidence="15">1.8.-.-</ecNumber>
    </recommendedName>
</protein>
<dbReference type="Proteomes" id="UP000066376">
    <property type="component" value="Chromosome"/>
</dbReference>
<dbReference type="EMBL" id="CP014265">
    <property type="protein sequence ID" value="AMK15431.1"/>
    <property type="molecule type" value="Genomic_DNA"/>
</dbReference>
<evidence type="ECO:0000259" key="16">
    <source>
        <dbReference type="PROSITE" id="PS51379"/>
    </source>
</evidence>
<dbReference type="PANTHER" id="PTHR43498">
    <property type="entry name" value="FERREDOXIN:COB-COM HETERODISULFIDE REDUCTASE SUBUNIT A"/>
    <property type="match status" value="1"/>
</dbReference>
<keyword evidence="7" id="KW-0001">2Fe-2S</keyword>
<dbReference type="EMBL" id="FOTL01000026">
    <property type="protein sequence ID" value="SFL67073.1"/>
    <property type="molecule type" value="Genomic_DNA"/>
</dbReference>
<dbReference type="GO" id="GO:0016491">
    <property type="term" value="F:oxidoreductase activity"/>
    <property type="evidence" value="ECO:0007669"/>
    <property type="project" value="UniProtKB-UniRule"/>
</dbReference>
<feature type="domain" description="4Fe-4S ferredoxin-type" evidence="16">
    <location>
        <begin position="235"/>
        <end position="265"/>
    </location>
</feature>
<dbReference type="InterPro" id="IPR039650">
    <property type="entry name" value="HdrA-like"/>
</dbReference>
<evidence type="ECO:0000256" key="8">
    <source>
        <dbReference type="ARBA" id="ARBA00022723"/>
    </source>
</evidence>
<comment type="similarity">
    <text evidence="3">Belongs to the MvhD/VhuD family.</text>
</comment>
<dbReference type="GO" id="GO:0051537">
    <property type="term" value="F:2 iron, 2 sulfur cluster binding"/>
    <property type="evidence" value="ECO:0007669"/>
    <property type="project" value="UniProtKB-KW"/>
</dbReference>
<dbReference type="KEGG" id="mol:YLM1_0874"/>
<comment type="similarity">
    <text evidence="2 15">Belongs to the HdrA family.</text>
</comment>
<evidence type="ECO:0000256" key="6">
    <source>
        <dbReference type="ARBA" id="ARBA00022630"/>
    </source>
</evidence>
<evidence type="ECO:0000256" key="9">
    <source>
        <dbReference type="ARBA" id="ARBA00022827"/>
    </source>
</evidence>
<evidence type="ECO:0000256" key="13">
    <source>
        <dbReference type="ARBA" id="ARBA00023014"/>
    </source>
</evidence>
<accession>A0A126QZE1</accession>
<keyword evidence="5 15" id="KW-0004">4Fe-4S</keyword>
<dbReference type="AlphaFoldDB" id="A0A126QZE1"/>
<dbReference type="Pfam" id="PF13187">
    <property type="entry name" value="Fer4_9"/>
    <property type="match status" value="1"/>
</dbReference>
<evidence type="ECO:0000313" key="17">
    <source>
        <dbReference type="EMBL" id="AMK15431.1"/>
    </source>
</evidence>
<dbReference type="STRING" id="294671.YLM1_0874"/>
<gene>
    <name evidence="18" type="ORF">SAMN02910297_01473</name>
    <name evidence="17" type="ORF">YLM1_0874</name>
</gene>
<dbReference type="OrthoDB" id="32867at2157"/>
<dbReference type="UniPathway" id="UPA00647">
    <property type="reaction ID" value="UER00700"/>
</dbReference>
<keyword evidence="6 15" id="KW-0285">Flavoprotein</keyword>
<keyword evidence="12 15" id="KW-0408">Iron</keyword>
<sequence length="770" mass="85605">MTKDLKVGVFLCHCGGNISDIVNIDDIKSTLDVDVVEEFENLCSLNGRKIIRDAIFEHDLNRVVVAACSPISHEKTFQDYVQPLNPYLMDMANIREQCSWIHEDSEKATNKSINLINASIEKVKQAEAIDSIHCQTPDAVAVIGGGIAGMNAALSLAKQGIKVTIIEQSPSIGGNMAKIGKVFSPVKIAEECGMCLLNPVVNEIVWNDNIEIITNAKVVDALRRAGNYNLIIEQSPRYVDSERCITCGKCAKACEVEVPDNWNDGLSMRKAIYRPFGQSYPQSYVIDSNSCIKCGKCIKECSMKAINLRDKSEKIPLNVGSVIIATGHQLFNLDNRPEYSYQRYDDIITQSELGRITGVNGPTKGKLVKSNGEVPKRVVMIQCVGSRDEKPGGHRYCSKVCCTVALKNANIIKHKHPETDVLICYTDMRTPGMFEKYYKHTQENEVRFVRGRPGEVVKKGDNFIVRVEDTLKNEYLEIEADMVVLSTAMEASEGTKEIADILDISKTEDLFIKEAHPKIKPVATDVKGVFVCGTAQSPKDITDSIMQANAAAAKVSEYIHTGIEIEPFIGVIDDEKCVLCGNCIHTCKFKAMSIEDESIYIDPMSCSGCGKCMYACDNHAITINGNIDEKIFATIEGALKNKKYDERRILVFLDQIGYTAADNIGVNRLSYPDSIYIIKVHSVNRVRPRHILFALENGADGIFIGEYPGDLMYDEVERKIDNLKDRISNDGGNPDRIAFSKVYIPYFTGLAKKLNDFDNKIKSLNDMEII</sequence>
<comment type="cofactor">
    <cofactor evidence="14">
        <name>[2Fe-2S] cluster</name>
        <dbReference type="ChEBI" id="CHEBI:190135"/>
    </cofactor>
</comment>
<evidence type="ECO:0000256" key="11">
    <source>
        <dbReference type="ARBA" id="ARBA00023002"/>
    </source>
</evidence>
<feature type="domain" description="4Fe-4S ferredoxin-type" evidence="16">
    <location>
        <begin position="598"/>
        <end position="626"/>
    </location>
</feature>
<evidence type="ECO:0000256" key="12">
    <source>
        <dbReference type="ARBA" id="ARBA00023004"/>
    </source>
</evidence>
<dbReference type="GeneID" id="28489173"/>
<dbReference type="Pfam" id="PF13237">
    <property type="entry name" value="Fer4_10"/>
    <property type="match status" value="1"/>
</dbReference>
<reference evidence="17 19" key="1">
    <citation type="journal article" date="2016" name="Genome Announc.">
        <title>Draft Genome Sequence of the Rumen Methanogen Methanobrevibacter olleyae YLM1.</title>
        <authorList>
            <person name="Kelly W.J."/>
            <person name="Li D."/>
            <person name="Lambie S.C."/>
            <person name="Cox F."/>
            <person name="Attwood G.T."/>
            <person name="Altermann E."/>
            <person name="Leahy S.C."/>
        </authorList>
    </citation>
    <scope>NUCLEOTIDE SEQUENCE [LARGE SCALE GENOMIC DNA]</scope>
    <source>
        <strain evidence="17 19">YLM1</strain>
    </source>
</reference>
<evidence type="ECO:0000256" key="2">
    <source>
        <dbReference type="ARBA" id="ARBA00006561"/>
    </source>
</evidence>
<keyword evidence="11 15" id="KW-0560">Oxidoreductase</keyword>
<comment type="cofactor">
    <cofactor evidence="1 15">
        <name>FAD</name>
        <dbReference type="ChEBI" id="CHEBI:57692"/>
    </cofactor>
</comment>
<dbReference type="PROSITE" id="PS51379">
    <property type="entry name" value="4FE4S_FER_2"/>
    <property type="match status" value="4"/>
</dbReference>
<comment type="pathway">
    <text evidence="15">Cofactor metabolism; coenzyme M-coenzyme B heterodisulfide reduction; coenzyme B and coenzyme M from coenzyme M-coenzyme B heterodisulfide: step 1/1.</text>
</comment>
<evidence type="ECO:0000313" key="20">
    <source>
        <dbReference type="Proteomes" id="UP000183442"/>
    </source>
</evidence>
<evidence type="ECO:0000256" key="14">
    <source>
        <dbReference type="ARBA" id="ARBA00034078"/>
    </source>
</evidence>
<dbReference type="PROSITE" id="PS00198">
    <property type="entry name" value="4FE4S_FER_1"/>
    <property type="match status" value="1"/>
</dbReference>
<dbReference type="SUPFAM" id="SSF54862">
    <property type="entry name" value="4Fe-4S ferredoxins"/>
    <property type="match status" value="2"/>
</dbReference>
<dbReference type="InterPro" id="IPR017896">
    <property type="entry name" value="4Fe4S_Fe-S-bd"/>
</dbReference>
<comment type="subunit">
    <text evidence="15">The ferredoxin:CoB-CoM heterodisulfide reductase is composed of three subunits; HdrA, HdrB and HdrC.</text>
</comment>
<reference evidence="18" key="4">
    <citation type="submission" date="2016-10" db="EMBL/GenBank/DDBJ databases">
        <authorList>
            <person name="de Groot N.N."/>
        </authorList>
    </citation>
    <scope>NUCLEOTIDE SEQUENCE [LARGE SCALE GENOMIC DNA]</scope>
    <source>
        <strain evidence="18">DSM 16632</strain>
    </source>
</reference>
<name>A0A126QZE1_METOL</name>
<proteinExistence type="inferred from homology"/>
<dbReference type="GO" id="GO:0046872">
    <property type="term" value="F:metal ion binding"/>
    <property type="evidence" value="ECO:0007669"/>
    <property type="project" value="UniProtKB-KW"/>
</dbReference>
<keyword evidence="19" id="KW-1185">Reference proteome</keyword>
<dbReference type="Pfam" id="PF02662">
    <property type="entry name" value="FlpD"/>
    <property type="match status" value="1"/>
</dbReference>
<dbReference type="Gene3D" id="3.30.70.20">
    <property type="match status" value="1"/>
</dbReference>
<dbReference type="InterPro" id="IPR036188">
    <property type="entry name" value="FAD/NAD-bd_sf"/>
</dbReference>
<evidence type="ECO:0000256" key="3">
    <source>
        <dbReference type="ARBA" id="ARBA00009293"/>
    </source>
</evidence>
<evidence type="ECO:0000256" key="4">
    <source>
        <dbReference type="ARBA" id="ARBA00022448"/>
    </source>
</evidence>
<comment type="cofactor">
    <cofactor evidence="15">
        <name>[4Fe-4S] cluster</name>
        <dbReference type="ChEBI" id="CHEBI:49883"/>
    </cofactor>
</comment>
<comment type="function">
    <text evidence="15">Part of a complex that catalyzes the reversible reduction of CoM-S-S-CoB to the thiol-coenzymes H-S-CoM (coenzyme M) and H-S-CoB (coenzyme B).</text>
</comment>
<reference evidence="19" key="2">
    <citation type="submission" date="2016-02" db="EMBL/GenBank/DDBJ databases">
        <title>The draft genome sequence of the rumen methanogen Methanobrevibacter olleyae YLM1.</title>
        <authorList>
            <consortium name="New Zealand Agricultural Greenhouse Gas Research Centre/Pastoral Greenhouse Gas Research Consortium"/>
            <person name="Kelly W.J."/>
            <person name="Li D."/>
            <person name="Lambie S.C."/>
            <person name="Attwood G.T."/>
            <person name="Altermann E."/>
            <person name="Leahy S.C."/>
        </authorList>
    </citation>
    <scope>NUCLEOTIDE SEQUENCE [LARGE SCALE GENOMIC DNA]</scope>
    <source>
        <strain evidence="19">YLM1</strain>
    </source>
</reference>
<evidence type="ECO:0000256" key="1">
    <source>
        <dbReference type="ARBA" id="ARBA00001974"/>
    </source>
</evidence>
<feature type="domain" description="4Fe-4S ferredoxin-type" evidence="16">
    <location>
        <begin position="282"/>
        <end position="311"/>
    </location>
</feature>
<dbReference type="Proteomes" id="UP000183442">
    <property type="component" value="Unassembled WGS sequence"/>
</dbReference>
<keyword evidence="9 15" id="KW-0274">FAD</keyword>
<evidence type="ECO:0000256" key="5">
    <source>
        <dbReference type="ARBA" id="ARBA00022485"/>
    </source>
</evidence>
<feature type="domain" description="4Fe-4S ferredoxin-type" evidence="16">
    <location>
        <begin position="568"/>
        <end position="597"/>
    </location>
</feature>
<keyword evidence="8 15" id="KW-0479">Metal-binding</keyword>
<dbReference type="InterPro" id="IPR003813">
    <property type="entry name" value="MvhD/FlpD"/>
</dbReference>
<keyword evidence="10" id="KW-0249">Electron transport</keyword>
<evidence type="ECO:0000313" key="19">
    <source>
        <dbReference type="Proteomes" id="UP000066376"/>
    </source>
</evidence>
<dbReference type="SUPFAM" id="SSF51971">
    <property type="entry name" value="Nucleotide-binding domain"/>
    <property type="match status" value="1"/>
</dbReference>
<keyword evidence="13 15" id="KW-0411">Iron-sulfur</keyword>
<evidence type="ECO:0000256" key="15">
    <source>
        <dbReference type="RuleBase" id="RU366072"/>
    </source>
</evidence>
<dbReference type="Gene3D" id="3.30.70.3270">
    <property type="match status" value="1"/>
</dbReference>
<evidence type="ECO:0000313" key="18">
    <source>
        <dbReference type="EMBL" id="SFL67073.1"/>
    </source>
</evidence>